<organism evidence="11 12">
    <name type="scientific">Dongia soli</name>
    <dbReference type="NCBI Taxonomy" id="600628"/>
    <lineage>
        <taxon>Bacteria</taxon>
        <taxon>Pseudomonadati</taxon>
        <taxon>Pseudomonadota</taxon>
        <taxon>Alphaproteobacteria</taxon>
        <taxon>Rhodospirillales</taxon>
        <taxon>Dongiaceae</taxon>
        <taxon>Dongia</taxon>
    </lineage>
</organism>
<evidence type="ECO:0000256" key="2">
    <source>
        <dbReference type="ARBA" id="ARBA00008872"/>
    </source>
</evidence>
<dbReference type="Pfam" id="PF02784">
    <property type="entry name" value="Orn_Arg_deC_N"/>
    <property type="match status" value="1"/>
</dbReference>
<dbReference type="InterPro" id="IPR000183">
    <property type="entry name" value="Orn/DAP/Arg_de-COase"/>
</dbReference>
<proteinExistence type="inferred from homology"/>
<dbReference type="CDD" id="cd00622">
    <property type="entry name" value="PLPDE_III_ODC"/>
    <property type="match status" value="1"/>
</dbReference>
<dbReference type="Pfam" id="PF00278">
    <property type="entry name" value="Orn_DAP_Arg_deC"/>
    <property type="match status" value="1"/>
</dbReference>
<dbReference type="InterPro" id="IPR002433">
    <property type="entry name" value="Orn_de-COase"/>
</dbReference>
<dbReference type="Gene3D" id="2.40.37.10">
    <property type="entry name" value="Lyase, Ornithine Decarboxylase, Chain A, domain 1"/>
    <property type="match status" value="1"/>
</dbReference>
<evidence type="ECO:0000259" key="9">
    <source>
        <dbReference type="Pfam" id="PF00278"/>
    </source>
</evidence>
<dbReference type="SUPFAM" id="SSF50621">
    <property type="entry name" value="Alanine racemase C-terminal domain-like"/>
    <property type="match status" value="1"/>
</dbReference>
<comment type="catalytic activity">
    <reaction evidence="7">
        <text>L-ornithine + H(+) = putrescine + CO2</text>
        <dbReference type="Rhea" id="RHEA:22964"/>
        <dbReference type="ChEBI" id="CHEBI:15378"/>
        <dbReference type="ChEBI" id="CHEBI:16526"/>
        <dbReference type="ChEBI" id="CHEBI:46911"/>
        <dbReference type="ChEBI" id="CHEBI:326268"/>
        <dbReference type="EC" id="4.1.1.17"/>
    </reaction>
</comment>
<dbReference type="SUPFAM" id="SSF51419">
    <property type="entry name" value="PLP-binding barrel"/>
    <property type="match status" value="1"/>
</dbReference>
<comment type="pathway">
    <text evidence="5">Amine and polyamine biosynthesis; putrescine biosynthesis via L-ornithine pathway; putrescine from L-ornithine: step 1/1.</text>
</comment>
<dbReference type="PROSITE" id="PS00878">
    <property type="entry name" value="ODR_DC_2_1"/>
    <property type="match status" value="1"/>
</dbReference>
<dbReference type="PANTHER" id="PTHR11482:SF6">
    <property type="entry name" value="ORNITHINE DECARBOXYLASE 1-RELATED"/>
    <property type="match status" value="1"/>
</dbReference>
<dbReference type="Gene3D" id="3.20.20.10">
    <property type="entry name" value="Alanine racemase"/>
    <property type="match status" value="1"/>
</dbReference>
<keyword evidence="12" id="KW-1185">Reference proteome</keyword>
<dbReference type="PANTHER" id="PTHR11482">
    <property type="entry name" value="ARGININE/DIAMINOPIMELATE/ORNITHINE DECARBOXYLASE"/>
    <property type="match status" value="1"/>
</dbReference>
<evidence type="ECO:0000256" key="8">
    <source>
        <dbReference type="RuleBase" id="RU003737"/>
    </source>
</evidence>
<reference evidence="11 12" key="1">
    <citation type="journal article" date="2016" name="Antonie Van Leeuwenhoek">
        <title>Dongia soli sp. nov., isolated from soil from Dokdo, Korea.</title>
        <authorList>
            <person name="Kim D.U."/>
            <person name="Lee H."/>
            <person name="Kim H."/>
            <person name="Kim S.G."/>
            <person name="Ka J.O."/>
        </authorList>
    </citation>
    <scope>NUCLEOTIDE SEQUENCE [LARGE SCALE GENOMIC DNA]</scope>
    <source>
        <strain evidence="11 12">D78</strain>
    </source>
</reference>
<comment type="cofactor">
    <cofactor evidence="1">
        <name>pyridoxal 5'-phosphate</name>
        <dbReference type="ChEBI" id="CHEBI:597326"/>
    </cofactor>
</comment>
<evidence type="ECO:0000313" key="11">
    <source>
        <dbReference type="EMBL" id="MDY0883258.1"/>
    </source>
</evidence>
<dbReference type="EC" id="4.1.1.17" evidence="6"/>
<protein>
    <recommendedName>
        <fullName evidence="6">ornithine decarboxylase</fullName>
        <ecNumber evidence="6">4.1.1.17</ecNumber>
    </recommendedName>
</protein>
<accession>A0ABU5EA80</accession>
<dbReference type="InterPro" id="IPR022653">
    <property type="entry name" value="De-COase2_pyr-phos_BS"/>
</dbReference>
<evidence type="ECO:0000256" key="5">
    <source>
        <dbReference type="ARBA" id="ARBA00034115"/>
    </source>
</evidence>
<dbReference type="PROSITE" id="PS00879">
    <property type="entry name" value="ODR_DC_2_2"/>
    <property type="match status" value="1"/>
</dbReference>
<dbReference type="EMBL" id="JAXCLW010000002">
    <property type="protein sequence ID" value="MDY0883258.1"/>
    <property type="molecule type" value="Genomic_DNA"/>
</dbReference>
<sequence length="383" mass="42194">MAKEFPTVRAMVEALTPSYPVYCLRPKVIADTVKRFLELFPGRVLYAVKCNPHPEVLKALYRAGIRHFDTASLPEIAQVREGFPDAACYFMHPVKGRAVIGTASRVYNVDTYVIDHPRELDKILDETDGGEGVTIFVRVKTPPVEGAFYHLSAKFGAEPDEAAAMLREAKSRGCQVGIAFHVGSQCVVPGAYGVALRLVGEVMEKAKVDLAGLDIGGGFPAEYIGTNMPPLEDFIHEIEEGVKALRLRRDCVLMCEPGRALVAHGISLVVQVQLRKDDQLYINDGIYGSLSEMVDAGIRLPARLLRLKGEPSTEMREFTMNGPTCDSLDVLPSTFSLPADVEEGDWIEIDRVGAYSHALATRFNGFYPETLVTVHDEPLSQQR</sequence>
<dbReference type="RefSeq" id="WP_320508298.1">
    <property type="nucleotide sequence ID" value="NZ_JAXCLW010000002.1"/>
</dbReference>
<feature type="domain" description="Orn/DAP/Arg decarboxylase 2 N-terminal" evidence="10">
    <location>
        <begin position="30"/>
        <end position="263"/>
    </location>
</feature>
<dbReference type="Proteomes" id="UP001279642">
    <property type="component" value="Unassembled WGS sequence"/>
</dbReference>
<evidence type="ECO:0000313" key="12">
    <source>
        <dbReference type="Proteomes" id="UP001279642"/>
    </source>
</evidence>
<keyword evidence="3" id="KW-0663">Pyridoxal phosphate</keyword>
<evidence type="ECO:0000256" key="1">
    <source>
        <dbReference type="ARBA" id="ARBA00001933"/>
    </source>
</evidence>
<dbReference type="InterPro" id="IPR029066">
    <property type="entry name" value="PLP-binding_barrel"/>
</dbReference>
<dbReference type="InterPro" id="IPR022643">
    <property type="entry name" value="De-COase2_C"/>
</dbReference>
<evidence type="ECO:0000256" key="4">
    <source>
        <dbReference type="ARBA" id="ARBA00023239"/>
    </source>
</evidence>
<dbReference type="InterPro" id="IPR022657">
    <property type="entry name" value="De-COase2_CS"/>
</dbReference>
<evidence type="ECO:0000256" key="3">
    <source>
        <dbReference type="ARBA" id="ARBA00022898"/>
    </source>
</evidence>
<comment type="caution">
    <text evidence="11">The sequence shown here is derived from an EMBL/GenBank/DDBJ whole genome shotgun (WGS) entry which is preliminary data.</text>
</comment>
<dbReference type="PRINTS" id="PR01179">
    <property type="entry name" value="ODADCRBXLASE"/>
</dbReference>
<feature type="domain" description="Orn/DAP/Arg decarboxylase 2 C-terminal" evidence="9">
    <location>
        <begin position="266"/>
        <end position="353"/>
    </location>
</feature>
<evidence type="ECO:0000256" key="7">
    <source>
        <dbReference type="ARBA" id="ARBA00049127"/>
    </source>
</evidence>
<dbReference type="InterPro" id="IPR009006">
    <property type="entry name" value="Ala_racemase/Decarboxylase_C"/>
</dbReference>
<gene>
    <name evidence="11" type="ORF">SMD27_10415</name>
</gene>
<keyword evidence="4" id="KW-0456">Lyase</keyword>
<name>A0ABU5EA80_9PROT</name>
<dbReference type="InterPro" id="IPR022644">
    <property type="entry name" value="De-COase2_N"/>
</dbReference>
<dbReference type="PRINTS" id="PR01182">
    <property type="entry name" value="ORNDCRBXLASE"/>
</dbReference>
<evidence type="ECO:0000256" key="6">
    <source>
        <dbReference type="ARBA" id="ARBA00034138"/>
    </source>
</evidence>
<evidence type="ECO:0000259" key="10">
    <source>
        <dbReference type="Pfam" id="PF02784"/>
    </source>
</evidence>
<comment type="similarity">
    <text evidence="2 8">Belongs to the Orn/Lys/Arg decarboxylase class-II family.</text>
</comment>